<keyword evidence="4" id="KW-1185">Reference proteome</keyword>
<evidence type="ECO:0000256" key="1">
    <source>
        <dbReference type="SAM" id="MobiDB-lite"/>
    </source>
</evidence>
<evidence type="ECO:0000313" key="3">
    <source>
        <dbReference type="EMBL" id="TWT64009.1"/>
    </source>
</evidence>
<accession>A0A5C5XPN8</accession>
<comment type="caution">
    <text evidence="2">The sequence shown here is derived from an EMBL/GenBank/DDBJ whole genome shotgun (WGS) entry which is preliminary data.</text>
</comment>
<name>A0A5C5XPN8_9PLAN</name>
<dbReference type="EMBL" id="SJPG01000001">
    <property type="protein sequence ID" value="TWT64009.1"/>
    <property type="molecule type" value="Genomic_DNA"/>
</dbReference>
<evidence type="ECO:0000313" key="2">
    <source>
        <dbReference type="EMBL" id="TWT63712.1"/>
    </source>
</evidence>
<organism evidence="2 4">
    <name type="scientific">Rubinisphaera italica</name>
    <dbReference type="NCBI Taxonomy" id="2527969"/>
    <lineage>
        <taxon>Bacteria</taxon>
        <taxon>Pseudomonadati</taxon>
        <taxon>Planctomycetota</taxon>
        <taxon>Planctomycetia</taxon>
        <taxon>Planctomycetales</taxon>
        <taxon>Planctomycetaceae</taxon>
        <taxon>Rubinisphaera</taxon>
    </lineage>
</organism>
<feature type="region of interest" description="Disordered" evidence="1">
    <location>
        <begin position="1"/>
        <end position="21"/>
    </location>
</feature>
<reference evidence="2 4" key="1">
    <citation type="submission" date="2019-02" db="EMBL/GenBank/DDBJ databases">
        <title>Deep-cultivation of Planctomycetes and their phenomic and genomic characterization uncovers novel biology.</title>
        <authorList>
            <person name="Wiegand S."/>
            <person name="Jogler M."/>
            <person name="Boedeker C."/>
            <person name="Pinto D."/>
            <person name="Vollmers J."/>
            <person name="Rivas-Marin E."/>
            <person name="Kohn T."/>
            <person name="Peeters S.H."/>
            <person name="Heuer A."/>
            <person name="Rast P."/>
            <person name="Oberbeckmann S."/>
            <person name="Bunk B."/>
            <person name="Jeske O."/>
            <person name="Meyerdierks A."/>
            <person name="Storesund J.E."/>
            <person name="Kallscheuer N."/>
            <person name="Luecker S."/>
            <person name="Lage O.M."/>
            <person name="Pohl T."/>
            <person name="Merkel B.J."/>
            <person name="Hornburger P."/>
            <person name="Mueller R.-W."/>
            <person name="Bruemmer F."/>
            <person name="Labrenz M."/>
            <person name="Spormann A.M."/>
            <person name="Op Den Camp H."/>
            <person name="Overmann J."/>
            <person name="Amann R."/>
            <person name="Jetten M.S.M."/>
            <person name="Mascher T."/>
            <person name="Medema M.H."/>
            <person name="Devos D.P."/>
            <person name="Kaster A.-K."/>
            <person name="Ovreas L."/>
            <person name="Rohde M."/>
            <person name="Galperin M.Y."/>
            <person name="Jogler C."/>
        </authorList>
    </citation>
    <scope>NUCLEOTIDE SEQUENCE [LARGE SCALE GENOMIC DNA]</scope>
    <source>
        <strain evidence="2 4">Pan54</strain>
    </source>
</reference>
<proteinExistence type="predicted"/>
<protein>
    <submittedName>
        <fullName evidence="2">Uncharacterized protein</fullName>
    </submittedName>
</protein>
<dbReference type="RefSeq" id="WP_165441493.1">
    <property type="nucleotide sequence ID" value="NZ_SJPG01000001.1"/>
</dbReference>
<gene>
    <name evidence="2" type="ORF">Pan54_44700</name>
    <name evidence="3" type="ORF">Pan54_47690</name>
</gene>
<dbReference type="Proteomes" id="UP000316095">
    <property type="component" value="Unassembled WGS sequence"/>
</dbReference>
<dbReference type="EMBL" id="SJPG01000001">
    <property type="protein sequence ID" value="TWT63712.1"/>
    <property type="molecule type" value="Genomic_DNA"/>
</dbReference>
<evidence type="ECO:0000313" key="4">
    <source>
        <dbReference type="Proteomes" id="UP000316095"/>
    </source>
</evidence>
<sequence>MPRPDKGSPKSKTPPPNSDEIRQNISQLIGQLIAWDWIQQNSTQKGTKSKNQY</sequence>
<dbReference type="AlphaFoldDB" id="A0A5C5XPN8"/>